<evidence type="ECO:0000313" key="7">
    <source>
        <dbReference type="EMBL" id="MBC2769048.1"/>
    </source>
</evidence>
<comment type="cofactor">
    <cofactor evidence="1">
        <name>FAD</name>
        <dbReference type="ChEBI" id="CHEBI:57692"/>
    </cofactor>
</comment>
<protein>
    <submittedName>
        <fullName evidence="7">FAD-dependent oxidoreductase</fullName>
    </submittedName>
</protein>
<evidence type="ECO:0000259" key="5">
    <source>
        <dbReference type="Pfam" id="PF07992"/>
    </source>
</evidence>
<dbReference type="Proteomes" id="UP000545386">
    <property type="component" value="Unassembled WGS sequence"/>
</dbReference>
<dbReference type="EMBL" id="JACJUU010000002">
    <property type="protein sequence ID" value="MBC2769048.1"/>
    <property type="molecule type" value="Genomic_DNA"/>
</dbReference>
<organism evidence="7 8">
    <name type="scientific">Pusillimonas minor</name>
    <dbReference type="NCBI Taxonomy" id="2697024"/>
    <lineage>
        <taxon>Bacteria</taxon>
        <taxon>Pseudomonadati</taxon>
        <taxon>Pseudomonadota</taxon>
        <taxon>Betaproteobacteria</taxon>
        <taxon>Burkholderiales</taxon>
        <taxon>Alcaligenaceae</taxon>
        <taxon>Pusillimonas</taxon>
    </lineage>
</organism>
<dbReference type="PANTHER" id="PTHR43557">
    <property type="entry name" value="APOPTOSIS-INDUCING FACTOR 1"/>
    <property type="match status" value="1"/>
</dbReference>
<feature type="domain" description="FAD/NAD(P)-binding" evidence="5">
    <location>
        <begin position="6"/>
        <end position="311"/>
    </location>
</feature>
<dbReference type="Pfam" id="PF07992">
    <property type="entry name" value="Pyr_redox_2"/>
    <property type="match status" value="1"/>
</dbReference>
<dbReference type="Pfam" id="PF14759">
    <property type="entry name" value="Reductase_C"/>
    <property type="match status" value="1"/>
</dbReference>
<dbReference type="InterPro" id="IPR023753">
    <property type="entry name" value="FAD/NAD-binding_dom"/>
</dbReference>
<dbReference type="RefSeq" id="WP_185778845.1">
    <property type="nucleotide sequence ID" value="NZ_JACJUU010000002.1"/>
</dbReference>
<proteinExistence type="predicted"/>
<dbReference type="InterPro" id="IPR050446">
    <property type="entry name" value="FAD-oxidoreductase/Apoptosis"/>
</dbReference>
<evidence type="ECO:0000256" key="4">
    <source>
        <dbReference type="ARBA" id="ARBA00023002"/>
    </source>
</evidence>
<dbReference type="SUPFAM" id="SSF51905">
    <property type="entry name" value="FAD/NAD(P)-binding domain"/>
    <property type="match status" value="1"/>
</dbReference>
<dbReference type="SUPFAM" id="SSF55424">
    <property type="entry name" value="FAD/NAD-linked reductases, dimerisation (C-terminal) domain"/>
    <property type="match status" value="1"/>
</dbReference>
<evidence type="ECO:0000313" key="8">
    <source>
        <dbReference type="Proteomes" id="UP000545386"/>
    </source>
</evidence>
<dbReference type="PANTHER" id="PTHR43557:SF2">
    <property type="entry name" value="RIESKE DOMAIN-CONTAINING PROTEIN-RELATED"/>
    <property type="match status" value="1"/>
</dbReference>
<gene>
    <name evidence="7" type="ORF">GTU67_03850</name>
</gene>
<keyword evidence="2" id="KW-0285">Flavoprotein</keyword>
<keyword evidence="8" id="KW-1185">Reference proteome</keyword>
<evidence type="ECO:0000256" key="2">
    <source>
        <dbReference type="ARBA" id="ARBA00022630"/>
    </source>
</evidence>
<dbReference type="PRINTS" id="PR00368">
    <property type="entry name" value="FADPNR"/>
</dbReference>
<feature type="domain" description="Reductase C-terminal" evidence="6">
    <location>
        <begin position="330"/>
        <end position="417"/>
    </location>
</feature>
<accession>A0A842HNA0</accession>
<dbReference type="PRINTS" id="PR00411">
    <property type="entry name" value="PNDRDTASEI"/>
</dbReference>
<reference evidence="7 8" key="1">
    <citation type="submission" date="2020-08" db="EMBL/GenBank/DDBJ databases">
        <title>Paraeoetvoesia sp. YC-7-48 draft genome sequence.</title>
        <authorList>
            <person name="Yao L."/>
        </authorList>
    </citation>
    <scope>NUCLEOTIDE SEQUENCE [LARGE SCALE GENOMIC DNA]</scope>
    <source>
        <strain evidence="8">YC-7-48</strain>
    </source>
</reference>
<dbReference type="GO" id="GO:0016651">
    <property type="term" value="F:oxidoreductase activity, acting on NAD(P)H"/>
    <property type="evidence" value="ECO:0007669"/>
    <property type="project" value="TreeGrafter"/>
</dbReference>
<dbReference type="AlphaFoldDB" id="A0A842HNA0"/>
<dbReference type="GO" id="GO:0005737">
    <property type="term" value="C:cytoplasm"/>
    <property type="evidence" value="ECO:0007669"/>
    <property type="project" value="TreeGrafter"/>
</dbReference>
<keyword evidence="4" id="KW-0560">Oxidoreductase</keyword>
<comment type="caution">
    <text evidence="7">The sequence shown here is derived from an EMBL/GenBank/DDBJ whole genome shotgun (WGS) entry which is preliminary data.</text>
</comment>
<dbReference type="Gene3D" id="3.30.390.30">
    <property type="match status" value="1"/>
</dbReference>
<evidence type="ECO:0000256" key="1">
    <source>
        <dbReference type="ARBA" id="ARBA00001974"/>
    </source>
</evidence>
<dbReference type="InterPro" id="IPR016156">
    <property type="entry name" value="FAD/NAD-linked_Rdtase_dimer_sf"/>
</dbReference>
<dbReference type="InterPro" id="IPR028202">
    <property type="entry name" value="Reductase_C"/>
</dbReference>
<name>A0A842HNA0_9BURK</name>
<sequence>MSSPASILIVGAGQAAAVAVAALRGHGYSGRISLVGDEAHPPYERPPLSKDLLVAESSDTEPTIGVKPAGFYEENQVDLKLGLSVTQLDTTGKVATLSDGRTVGFDKCLLATGGLARTLPDFPEAAPNVFYLRTLDDARRLRAAMQTGKHVVIVGAGFLGLEIASTALSKGLKASVIEYAPRALARVVPPEFSGWLEAQAAQSGATLHLGQATREVVAPSAPGATWQLTLNNGAVLSADLVVVAVGLTANTSLARNAGLAIDTHNGGIVVDTQCRTSHGDIFAAGDCTSQVRDASGAGMRLESWQNANEQARIAAAAMLGETAEPAAYPWFWTDQFGHNIQMLGLPQAGLHYVTRGDTSGGASPAKFIMVGLHDNIPMHAIAVNAGGDLRALRPVFEAGLAIDPSQFTDTSVTVRAFAKQVLAQAAPVSPA</sequence>
<keyword evidence="3" id="KW-0274">FAD</keyword>
<dbReference type="Gene3D" id="3.50.50.60">
    <property type="entry name" value="FAD/NAD(P)-binding domain"/>
    <property type="match status" value="2"/>
</dbReference>
<evidence type="ECO:0000259" key="6">
    <source>
        <dbReference type="Pfam" id="PF14759"/>
    </source>
</evidence>
<dbReference type="InterPro" id="IPR036188">
    <property type="entry name" value="FAD/NAD-bd_sf"/>
</dbReference>
<evidence type="ECO:0000256" key="3">
    <source>
        <dbReference type="ARBA" id="ARBA00022827"/>
    </source>
</evidence>